<dbReference type="InterPro" id="IPR036279">
    <property type="entry name" value="5-3_exonuclease_C_sf"/>
</dbReference>
<dbReference type="InterPro" id="IPR008918">
    <property type="entry name" value="HhH2"/>
</dbReference>
<comment type="function">
    <text evidence="4">5'-3' exonuclease acting preferentially on double-stranded DNA.</text>
</comment>
<dbReference type="GO" id="GO:0033567">
    <property type="term" value="P:DNA replication, Okazaki fragment processing"/>
    <property type="evidence" value="ECO:0007669"/>
    <property type="project" value="InterPro"/>
</dbReference>
<dbReference type="Pfam" id="PF02739">
    <property type="entry name" value="5_3_exonuc_N"/>
    <property type="match status" value="1"/>
</dbReference>
<dbReference type="CDD" id="cd09898">
    <property type="entry name" value="H3TH_53EXO"/>
    <property type="match status" value="1"/>
</dbReference>
<dbReference type="OrthoDB" id="9806424at2"/>
<dbReference type="GO" id="GO:0008409">
    <property type="term" value="F:5'-3' exonuclease activity"/>
    <property type="evidence" value="ECO:0007669"/>
    <property type="project" value="InterPro"/>
</dbReference>
<keyword evidence="1" id="KW-0540">Nuclease</keyword>
<dbReference type="SMART" id="SM00475">
    <property type="entry name" value="53EXOc"/>
    <property type="match status" value="1"/>
</dbReference>
<evidence type="ECO:0000256" key="3">
    <source>
        <dbReference type="ARBA" id="ARBA00023125"/>
    </source>
</evidence>
<dbReference type="PANTHER" id="PTHR42646:SF2">
    <property type="entry name" value="5'-3' EXONUCLEASE FAMILY PROTEIN"/>
    <property type="match status" value="1"/>
</dbReference>
<dbReference type="CDD" id="cd09859">
    <property type="entry name" value="PIN_53EXO"/>
    <property type="match status" value="1"/>
</dbReference>
<reference evidence="7 8" key="1">
    <citation type="submission" date="2015-08" db="EMBL/GenBank/DDBJ databases">
        <title>Draft Genome Sequence of Bacillus vietnamensis UCD-SED5.</title>
        <authorList>
            <person name="Lee R.D."/>
            <person name="Jospin G."/>
            <person name="Lang J.M."/>
            <person name="Coil D.A."/>
            <person name="Eisen J.A."/>
        </authorList>
    </citation>
    <scope>NUCLEOTIDE SEQUENCE [LARGE SCALE GENOMIC DNA]</scope>
    <source>
        <strain evidence="7 8">UCD-SED5</strain>
    </source>
</reference>
<evidence type="ECO:0000256" key="4">
    <source>
        <dbReference type="ARBA" id="ARBA00049957"/>
    </source>
</evidence>
<dbReference type="PATRIC" id="fig|218284.4.peg.3729"/>
<organism evidence="7 8">
    <name type="scientific">Rossellomorea vietnamensis</name>
    <dbReference type="NCBI Taxonomy" id="218284"/>
    <lineage>
        <taxon>Bacteria</taxon>
        <taxon>Bacillati</taxon>
        <taxon>Bacillota</taxon>
        <taxon>Bacilli</taxon>
        <taxon>Bacillales</taxon>
        <taxon>Bacillaceae</taxon>
        <taxon>Rossellomorea</taxon>
    </lineage>
</organism>
<dbReference type="InterPro" id="IPR038969">
    <property type="entry name" value="FEN"/>
</dbReference>
<evidence type="ECO:0000256" key="1">
    <source>
        <dbReference type="ARBA" id="ARBA00022722"/>
    </source>
</evidence>
<dbReference type="GO" id="GO:0003677">
    <property type="term" value="F:DNA binding"/>
    <property type="evidence" value="ECO:0007669"/>
    <property type="project" value="UniProtKB-KW"/>
</dbReference>
<dbReference type="InterPro" id="IPR020046">
    <property type="entry name" value="5-3_exonucl_a-hlix_arch_N"/>
</dbReference>
<dbReference type="AlphaFoldDB" id="A0A0P6VXP9"/>
<dbReference type="SUPFAM" id="SSF88723">
    <property type="entry name" value="PIN domain-like"/>
    <property type="match status" value="1"/>
</dbReference>
<evidence type="ECO:0000259" key="6">
    <source>
        <dbReference type="SMART" id="SM00475"/>
    </source>
</evidence>
<dbReference type="SUPFAM" id="SSF47807">
    <property type="entry name" value="5' to 3' exonuclease, C-terminal subdomain"/>
    <property type="match status" value="1"/>
</dbReference>
<evidence type="ECO:0000256" key="2">
    <source>
        <dbReference type="ARBA" id="ARBA00022801"/>
    </source>
</evidence>
<proteinExistence type="predicted"/>
<sequence>MYETTCLGVDDLENKNEHLLLIDGMALLFRSFFATAVTGQFMMNSKGLPTNGVQGFMKHLLMAADHVKPTHIIVCWDMGSQTFRNEVFNDYKSNRNAPPVELIPQFDLAKEVAEGFNLSNVGVVGYEADDCIGTLAKLHHSERKVSVLSGDQDLLQLLDDNIDIMLLKKGFGNYQTYTKDIFVEEKGITPEQFIDVKALMGDTSDGYPGVKGIGEKTAMKLIQQYQDISGILANLHELTPSQRKKIEEDLDMLHVSRKLAEIHCEVPLSVSVEEARWDNVSHDTLTLVDELELKVLRGFLVGSNVLAASS</sequence>
<dbReference type="PANTHER" id="PTHR42646">
    <property type="entry name" value="FLAP ENDONUCLEASE XNI"/>
    <property type="match status" value="1"/>
</dbReference>
<evidence type="ECO:0000313" key="8">
    <source>
        <dbReference type="Proteomes" id="UP000050398"/>
    </source>
</evidence>
<keyword evidence="2" id="KW-0378">Hydrolase</keyword>
<protein>
    <recommendedName>
        <fullName evidence="5">5'-3' exonuclease</fullName>
    </recommendedName>
</protein>
<dbReference type="eggNOG" id="COG0258">
    <property type="taxonomic scope" value="Bacteria"/>
</dbReference>
<dbReference type="Proteomes" id="UP000050398">
    <property type="component" value="Unassembled WGS sequence"/>
</dbReference>
<accession>A0A0P6VXP9</accession>
<dbReference type="SMART" id="SM00279">
    <property type="entry name" value="HhH2"/>
    <property type="match status" value="1"/>
</dbReference>
<dbReference type="Gene3D" id="3.40.50.1010">
    <property type="entry name" value="5'-nuclease"/>
    <property type="match status" value="1"/>
</dbReference>
<feature type="domain" description="5'-3' exonuclease" evidence="6">
    <location>
        <begin position="14"/>
        <end position="278"/>
    </location>
</feature>
<dbReference type="InterPro" id="IPR020045">
    <property type="entry name" value="DNA_polI_H3TH"/>
</dbReference>
<name>A0A0P6VXP9_9BACI</name>
<dbReference type="Pfam" id="PF01367">
    <property type="entry name" value="5_3_exonuc"/>
    <property type="match status" value="1"/>
</dbReference>
<evidence type="ECO:0000313" key="7">
    <source>
        <dbReference type="EMBL" id="KPL59894.1"/>
    </source>
</evidence>
<dbReference type="EMBL" id="LIXZ01000006">
    <property type="protein sequence ID" value="KPL59894.1"/>
    <property type="molecule type" value="Genomic_DNA"/>
</dbReference>
<keyword evidence="3" id="KW-0238">DNA-binding</keyword>
<dbReference type="FunFam" id="1.10.150.20:FF:000003">
    <property type="entry name" value="DNA polymerase I"/>
    <property type="match status" value="1"/>
</dbReference>
<dbReference type="InterPro" id="IPR029060">
    <property type="entry name" value="PIN-like_dom_sf"/>
</dbReference>
<dbReference type="GO" id="GO:0017108">
    <property type="term" value="F:5'-flap endonuclease activity"/>
    <property type="evidence" value="ECO:0007669"/>
    <property type="project" value="InterPro"/>
</dbReference>
<comment type="caution">
    <text evidence="7">The sequence shown here is derived from an EMBL/GenBank/DDBJ whole genome shotgun (WGS) entry which is preliminary data.</text>
</comment>
<dbReference type="InterPro" id="IPR002421">
    <property type="entry name" value="5-3_exonuclease"/>
</dbReference>
<keyword evidence="7" id="KW-0269">Exonuclease</keyword>
<evidence type="ECO:0000256" key="5">
    <source>
        <dbReference type="ARBA" id="ARBA00050026"/>
    </source>
</evidence>
<dbReference type="Gene3D" id="1.10.150.20">
    <property type="entry name" value="5' to 3' exonuclease, C-terminal subdomain"/>
    <property type="match status" value="1"/>
</dbReference>
<gene>
    <name evidence="7" type="ORF">AM506_10280</name>
</gene>